<accession>A0A1I8FCQ1</accession>
<evidence type="ECO:0000313" key="2">
    <source>
        <dbReference type="Proteomes" id="UP000095280"/>
    </source>
</evidence>
<feature type="region of interest" description="Disordered" evidence="1">
    <location>
        <begin position="34"/>
        <end position="152"/>
    </location>
</feature>
<proteinExistence type="predicted"/>
<keyword evidence="2" id="KW-1185">Reference proteome</keyword>
<feature type="region of interest" description="Disordered" evidence="1">
    <location>
        <begin position="173"/>
        <end position="229"/>
    </location>
</feature>
<reference evidence="3" key="1">
    <citation type="submission" date="2016-11" db="UniProtKB">
        <authorList>
            <consortium name="WormBaseParasite"/>
        </authorList>
    </citation>
    <scope>IDENTIFICATION</scope>
</reference>
<sequence length="312" mass="34307">RRDSPQQPQQQQRPEAVVFASFYNASRRQPLLLASLADGAEQERTTPRPRPLLPAEATRHCSQASGSAAEASGSSAAATPAWQLIRPRPRRRPTVPLSDPPRRSGSDNDSDDGERAEAPRMMQRRLRQFEPLRSSPRRPSQSPDIFAESPLNQTRIVESADCEVETTRARIRLPAAFPAASSPPPAASSPPRRHHSRQPAVEKTVTLQVPQQRTRKTSRGSATEKPAVSCQVVADSTRRSKRLPNLRAETTRCQTLTKATTETKEQQAAAAHGNSVGRRSSRVEKLIAAFKIGARARLFLLVDVAGAERKSF</sequence>
<feature type="compositionally biased region" description="Low complexity" evidence="1">
    <location>
        <begin position="260"/>
        <end position="271"/>
    </location>
</feature>
<evidence type="ECO:0000256" key="1">
    <source>
        <dbReference type="SAM" id="MobiDB-lite"/>
    </source>
</evidence>
<dbReference type="Proteomes" id="UP000095280">
    <property type="component" value="Unplaced"/>
</dbReference>
<organism evidence="2 3">
    <name type="scientific">Macrostomum lignano</name>
    <dbReference type="NCBI Taxonomy" id="282301"/>
    <lineage>
        <taxon>Eukaryota</taxon>
        <taxon>Metazoa</taxon>
        <taxon>Spiralia</taxon>
        <taxon>Lophotrochozoa</taxon>
        <taxon>Platyhelminthes</taxon>
        <taxon>Rhabditophora</taxon>
        <taxon>Macrostomorpha</taxon>
        <taxon>Macrostomida</taxon>
        <taxon>Macrostomidae</taxon>
        <taxon>Macrostomum</taxon>
    </lineage>
</organism>
<feature type="compositionally biased region" description="Low complexity" evidence="1">
    <location>
        <begin position="62"/>
        <end position="78"/>
    </location>
</feature>
<dbReference type="AlphaFoldDB" id="A0A1I8FCQ1"/>
<feature type="region of interest" description="Disordered" evidence="1">
    <location>
        <begin position="260"/>
        <end position="280"/>
    </location>
</feature>
<dbReference type="WBParaSite" id="maker-unitig_29601-snap-gene-0.2-mRNA-1">
    <property type="protein sequence ID" value="maker-unitig_29601-snap-gene-0.2-mRNA-1"/>
    <property type="gene ID" value="maker-unitig_29601-snap-gene-0.2"/>
</dbReference>
<evidence type="ECO:0000313" key="3">
    <source>
        <dbReference type="WBParaSite" id="maker-unitig_29601-snap-gene-0.2-mRNA-1"/>
    </source>
</evidence>
<feature type="compositionally biased region" description="Low complexity" evidence="1">
    <location>
        <begin position="131"/>
        <end position="143"/>
    </location>
</feature>
<protein>
    <submittedName>
        <fullName evidence="3">Kinesin motor domain-containing protein</fullName>
    </submittedName>
</protein>
<name>A0A1I8FCQ1_9PLAT</name>